<evidence type="ECO:0000256" key="2">
    <source>
        <dbReference type="SAM" id="MobiDB-lite"/>
    </source>
</evidence>
<evidence type="ECO:0000313" key="4">
    <source>
        <dbReference type="Proteomes" id="UP000051445"/>
    </source>
</evidence>
<dbReference type="Gene3D" id="3.30.930.30">
    <property type="match status" value="1"/>
</dbReference>
<dbReference type="InterPro" id="IPR001668">
    <property type="entry name" value="Mob_Pre"/>
</dbReference>
<name>A0A0R1P2K9_9LACO</name>
<dbReference type="GO" id="GO:0006310">
    <property type="term" value="P:DNA recombination"/>
    <property type="evidence" value="ECO:0007669"/>
    <property type="project" value="InterPro"/>
</dbReference>
<comment type="caution">
    <text evidence="3">The sequence shown here is derived from an EMBL/GenBank/DDBJ whole genome shotgun (WGS) entry which is preliminary data.</text>
</comment>
<dbReference type="STRING" id="1423746.FD27_GL001261"/>
<gene>
    <name evidence="3" type="ORF">FD27_GL001261</name>
</gene>
<feature type="region of interest" description="Disordered" evidence="2">
    <location>
        <begin position="1"/>
        <end position="30"/>
    </location>
</feature>
<reference evidence="3 4" key="1">
    <citation type="journal article" date="2015" name="Genome Announc.">
        <title>Expanding the biotechnology potential of lactobacilli through comparative genomics of 213 strains and associated genera.</title>
        <authorList>
            <person name="Sun Z."/>
            <person name="Harris H.M."/>
            <person name="McCann A."/>
            <person name="Guo C."/>
            <person name="Argimon S."/>
            <person name="Zhang W."/>
            <person name="Yang X."/>
            <person name="Jeffery I.B."/>
            <person name="Cooney J.C."/>
            <person name="Kagawa T.F."/>
            <person name="Liu W."/>
            <person name="Song Y."/>
            <person name="Salvetti E."/>
            <person name="Wrobel A."/>
            <person name="Rasinkangas P."/>
            <person name="Parkhill J."/>
            <person name="Rea M.C."/>
            <person name="O'Sullivan O."/>
            <person name="Ritari J."/>
            <person name="Douillard F.P."/>
            <person name="Paul Ross R."/>
            <person name="Yang R."/>
            <person name="Briner A.E."/>
            <person name="Felis G.E."/>
            <person name="de Vos W.M."/>
            <person name="Barrangou R."/>
            <person name="Klaenhammer T.R."/>
            <person name="Caufield P.W."/>
            <person name="Cui Y."/>
            <person name="Zhang H."/>
            <person name="O'Toole P.W."/>
        </authorList>
    </citation>
    <scope>NUCLEOTIDE SEQUENCE [LARGE SCALE GENOMIC DNA]</scope>
    <source>
        <strain evidence="3 4">DSM 13145</strain>
    </source>
</reference>
<keyword evidence="4" id="KW-1185">Reference proteome</keyword>
<sequence>MANMQKLKADNLVGLGNHDQRRTQHHKNADIDVDRSGLNYDLVAGRTNHFKTDIEAYINKHKTSQRAVRKDAVLVNEMNGLFRTIAIFLLI</sequence>
<dbReference type="CDD" id="cd17242">
    <property type="entry name" value="MobM_relaxase"/>
    <property type="match status" value="1"/>
</dbReference>
<evidence type="ECO:0000313" key="3">
    <source>
        <dbReference type="EMBL" id="KRL26582.1"/>
    </source>
</evidence>
<comment type="similarity">
    <text evidence="1">Belongs to the plasmid mobilization pre family.</text>
</comment>
<dbReference type="AlphaFoldDB" id="A0A0R1P2K9"/>
<dbReference type="Proteomes" id="UP000051445">
    <property type="component" value="Unassembled WGS sequence"/>
</dbReference>
<evidence type="ECO:0000256" key="1">
    <source>
        <dbReference type="ARBA" id="ARBA00010657"/>
    </source>
</evidence>
<dbReference type="Pfam" id="PF01076">
    <property type="entry name" value="Mob_Pre"/>
    <property type="match status" value="1"/>
</dbReference>
<feature type="compositionally biased region" description="Basic and acidic residues" evidence="2">
    <location>
        <begin position="18"/>
        <end position="30"/>
    </location>
</feature>
<protein>
    <submittedName>
        <fullName evidence="3">Mobilization protein</fullName>
    </submittedName>
</protein>
<dbReference type="GO" id="GO:0003677">
    <property type="term" value="F:DNA binding"/>
    <property type="evidence" value="ECO:0007669"/>
    <property type="project" value="InterPro"/>
</dbReference>
<organism evidence="3 4">
    <name type="scientific">Limosilactobacillus frumenti DSM 13145</name>
    <dbReference type="NCBI Taxonomy" id="1423746"/>
    <lineage>
        <taxon>Bacteria</taxon>
        <taxon>Bacillati</taxon>
        <taxon>Bacillota</taxon>
        <taxon>Bacilli</taxon>
        <taxon>Lactobacillales</taxon>
        <taxon>Lactobacillaceae</taxon>
        <taxon>Limosilactobacillus</taxon>
    </lineage>
</organism>
<accession>A0A0R1P2K9</accession>
<dbReference type="EMBL" id="AZER01000019">
    <property type="protein sequence ID" value="KRL26582.1"/>
    <property type="molecule type" value="Genomic_DNA"/>
</dbReference>
<dbReference type="PATRIC" id="fig|1423746.3.peg.1282"/>
<proteinExistence type="inferred from homology"/>